<dbReference type="GO" id="GO:0032259">
    <property type="term" value="P:methylation"/>
    <property type="evidence" value="ECO:0007669"/>
    <property type="project" value="UniProtKB-KW"/>
</dbReference>
<dbReference type="PRINTS" id="PR00032">
    <property type="entry name" value="HTHARAC"/>
</dbReference>
<keyword evidence="6" id="KW-0804">Transcription</keyword>
<protein>
    <submittedName>
        <fullName evidence="8">Methylphosphotriester-DNA--protein-cysteine methyltransferase family protein</fullName>
    </submittedName>
</protein>
<proteinExistence type="predicted"/>
<gene>
    <name evidence="8" type="ORF">FE782_24105</name>
</gene>
<dbReference type="InterPro" id="IPR016220">
    <property type="entry name" value="Me-P-triester_DNA_alkyl-Trfase"/>
</dbReference>
<accession>A0A5R9G9K2</accession>
<keyword evidence="4" id="KW-0238">DNA-binding</keyword>
<name>A0A5R9G9K2_9BACL</name>
<dbReference type="PANTHER" id="PTHR46796">
    <property type="entry name" value="HTH-TYPE TRANSCRIPTIONAL ACTIVATOR RHAS-RELATED"/>
    <property type="match status" value="1"/>
</dbReference>
<feature type="domain" description="HTH araC/xylS-type" evidence="7">
    <location>
        <begin position="85"/>
        <end position="183"/>
    </location>
</feature>
<sequence length="189" mass="21046">MERELFERIYATVARRESTYDGVYYTGVRTTKIVCRPSCRAKTPKPENVTFYPSLEAALAAGFRPCKRCKPDENGVLSPDAAMAAQADAILAGRYADKVTLSALADELAVSPYHLQRTYKRVRGVSPAETVERLRREEAERRLARSDDSVADIAASIGFGTASHFTVWFARGAGMTPTAYRNERRTRSE</sequence>
<evidence type="ECO:0000256" key="4">
    <source>
        <dbReference type="ARBA" id="ARBA00023125"/>
    </source>
</evidence>
<dbReference type="InterPro" id="IPR004026">
    <property type="entry name" value="Ada_DNA_repair_Zn-bd"/>
</dbReference>
<dbReference type="GO" id="GO:0008168">
    <property type="term" value="F:methyltransferase activity"/>
    <property type="evidence" value="ECO:0007669"/>
    <property type="project" value="UniProtKB-KW"/>
</dbReference>
<dbReference type="Proteomes" id="UP000309676">
    <property type="component" value="Unassembled WGS sequence"/>
</dbReference>
<dbReference type="Pfam" id="PF12833">
    <property type="entry name" value="HTH_18"/>
    <property type="match status" value="1"/>
</dbReference>
<dbReference type="Pfam" id="PF02805">
    <property type="entry name" value="Ada_Zn_binding"/>
    <property type="match status" value="1"/>
</dbReference>
<keyword evidence="3" id="KW-0805">Transcription regulation</keyword>
<dbReference type="InterPro" id="IPR050204">
    <property type="entry name" value="AraC_XylS_family_regulators"/>
</dbReference>
<comment type="cofactor">
    <cofactor evidence="1">
        <name>Zn(2+)</name>
        <dbReference type="ChEBI" id="CHEBI:29105"/>
    </cofactor>
</comment>
<dbReference type="SMART" id="SM00342">
    <property type="entry name" value="HTH_ARAC"/>
    <property type="match status" value="1"/>
</dbReference>
<evidence type="ECO:0000313" key="9">
    <source>
        <dbReference type="Proteomes" id="UP000309676"/>
    </source>
</evidence>
<dbReference type="GO" id="GO:0043565">
    <property type="term" value="F:sequence-specific DNA binding"/>
    <property type="evidence" value="ECO:0007669"/>
    <property type="project" value="InterPro"/>
</dbReference>
<organism evidence="8 9">
    <name type="scientific">Paenibacillus antri</name>
    <dbReference type="NCBI Taxonomy" id="2582848"/>
    <lineage>
        <taxon>Bacteria</taxon>
        <taxon>Bacillati</taxon>
        <taxon>Bacillota</taxon>
        <taxon>Bacilli</taxon>
        <taxon>Bacillales</taxon>
        <taxon>Paenibacillaceae</taxon>
        <taxon>Paenibacillus</taxon>
    </lineage>
</organism>
<dbReference type="AlphaFoldDB" id="A0A5R9G9K2"/>
<dbReference type="InterPro" id="IPR020449">
    <property type="entry name" value="Tscrpt_reg_AraC-type_HTH"/>
</dbReference>
<dbReference type="SUPFAM" id="SSF46689">
    <property type="entry name" value="Homeodomain-like"/>
    <property type="match status" value="2"/>
</dbReference>
<evidence type="ECO:0000256" key="3">
    <source>
        <dbReference type="ARBA" id="ARBA00023015"/>
    </source>
</evidence>
<evidence type="ECO:0000313" key="8">
    <source>
        <dbReference type="EMBL" id="TLS49754.1"/>
    </source>
</evidence>
<dbReference type="RefSeq" id="WP_138196907.1">
    <property type="nucleotide sequence ID" value="NZ_VCIW01000019.1"/>
</dbReference>
<keyword evidence="5" id="KW-0010">Activator</keyword>
<dbReference type="InterPro" id="IPR009057">
    <property type="entry name" value="Homeodomain-like_sf"/>
</dbReference>
<dbReference type="GO" id="GO:0006281">
    <property type="term" value="P:DNA repair"/>
    <property type="evidence" value="ECO:0007669"/>
    <property type="project" value="InterPro"/>
</dbReference>
<evidence type="ECO:0000256" key="1">
    <source>
        <dbReference type="ARBA" id="ARBA00001947"/>
    </source>
</evidence>
<evidence type="ECO:0000256" key="5">
    <source>
        <dbReference type="ARBA" id="ARBA00023159"/>
    </source>
</evidence>
<dbReference type="Gene3D" id="1.10.10.60">
    <property type="entry name" value="Homeodomain-like"/>
    <property type="match status" value="1"/>
</dbReference>
<dbReference type="GO" id="GO:0003700">
    <property type="term" value="F:DNA-binding transcription factor activity"/>
    <property type="evidence" value="ECO:0007669"/>
    <property type="project" value="InterPro"/>
</dbReference>
<dbReference type="InterPro" id="IPR035451">
    <property type="entry name" value="Ada-like_dom_sf"/>
</dbReference>
<reference evidence="8 9" key="1">
    <citation type="submission" date="2019-05" db="EMBL/GenBank/DDBJ databases">
        <authorList>
            <person name="Narsing Rao M.P."/>
            <person name="Li W.J."/>
        </authorList>
    </citation>
    <scope>NUCLEOTIDE SEQUENCE [LARGE SCALE GENOMIC DNA]</scope>
    <source>
        <strain evidence="8 9">SYSU_K30003</strain>
    </source>
</reference>
<dbReference type="PIRSF" id="PIRSF000408">
    <property type="entry name" value="Alkyltransferas_AdaA"/>
    <property type="match status" value="1"/>
</dbReference>
<keyword evidence="8" id="KW-0808">Transferase</keyword>
<dbReference type="PROSITE" id="PS01124">
    <property type="entry name" value="HTH_ARAC_FAMILY_2"/>
    <property type="match status" value="1"/>
</dbReference>
<keyword evidence="2 8" id="KW-0489">Methyltransferase</keyword>
<keyword evidence="9" id="KW-1185">Reference proteome</keyword>
<evidence type="ECO:0000256" key="6">
    <source>
        <dbReference type="ARBA" id="ARBA00023163"/>
    </source>
</evidence>
<evidence type="ECO:0000259" key="7">
    <source>
        <dbReference type="PROSITE" id="PS01124"/>
    </source>
</evidence>
<dbReference type="Gene3D" id="3.40.10.10">
    <property type="entry name" value="DNA Methylphosphotriester Repair Domain"/>
    <property type="match status" value="1"/>
</dbReference>
<dbReference type="SUPFAM" id="SSF57884">
    <property type="entry name" value="Ada DNA repair protein, N-terminal domain (N-Ada 10)"/>
    <property type="match status" value="1"/>
</dbReference>
<dbReference type="OrthoDB" id="9802228at2"/>
<dbReference type="GO" id="GO:0008270">
    <property type="term" value="F:zinc ion binding"/>
    <property type="evidence" value="ECO:0007669"/>
    <property type="project" value="InterPro"/>
</dbReference>
<evidence type="ECO:0000256" key="2">
    <source>
        <dbReference type="ARBA" id="ARBA00022603"/>
    </source>
</evidence>
<comment type="caution">
    <text evidence="8">The sequence shown here is derived from an EMBL/GenBank/DDBJ whole genome shotgun (WGS) entry which is preliminary data.</text>
</comment>
<dbReference type="EMBL" id="VCIW01000019">
    <property type="protein sequence ID" value="TLS49754.1"/>
    <property type="molecule type" value="Genomic_DNA"/>
</dbReference>
<dbReference type="InterPro" id="IPR018060">
    <property type="entry name" value="HTH_AraC"/>
</dbReference>